<comment type="subcellular location">
    <subcellularLocation>
        <location evidence="1">Cytoplasm</location>
    </subcellularLocation>
</comment>
<evidence type="ECO:0000256" key="2">
    <source>
        <dbReference type="ARBA" id="ARBA00022490"/>
    </source>
</evidence>
<dbReference type="GO" id="GO:0009401">
    <property type="term" value="P:phosphoenolpyruvate-dependent sugar phosphotransferase system"/>
    <property type="evidence" value="ECO:0007669"/>
    <property type="project" value="UniProtKB-KW"/>
</dbReference>
<comment type="caution">
    <text evidence="5">The sequence shown here is derived from an EMBL/GenBank/DDBJ whole genome shotgun (WGS) entry which is preliminary data.</text>
</comment>
<evidence type="ECO:0000256" key="3">
    <source>
        <dbReference type="ARBA" id="ARBA00022683"/>
    </source>
</evidence>
<dbReference type="SUPFAM" id="SSF55594">
    <property type="entry name" value="HPr-like"/>
    <property type="match status" value="1"/>
</dbReference>
<reference evidence="5 6" key="1">
    <citation type="submission" date="2011-04" db="EMBL/GenBank/DDBJ databases">
        <title>The Genome Sequence of Clostridium citroniae WAL-19142.</title>
        <authorList>
            <consortium name="The Broad Institute Genome Sequencing Platform"/>
            <person name="Earl A."/>
            <person name="Ward D."/>
            <person name="Feldgarden M."/>
            <person name="Gevers D."/>
            <person name="Warren Y.A."/>
            <person name="Tyrrell K.L."/>
            <person name="Citron D.M."/>
            <person name="Goldstein E.J."/>
            <person name="Daigneault M."/>
            <person name="Allen-Vercoe E."/>
            <person name="Young S.K."/>
            <person name="Zeng Q."/>
            <person name="Gargeya S."/>
            <person name="Fitzgerald M."/>
            <person name="Haas B."/>
            <person name="Abouelleil A."/>
            <person name="Alvarado L."/>
            <person name="Arachchi H.M."/>
            <person name="Berlin A."/>
            <person name="Brown A."/>
            <person name="Chapman S.B."/>
            <person name="Chen Z."/>
            <person name="Dunbar C."/>
            <person name="Freedman E."/>
            <person name="Gearin G."/>
            <person name="Gellesch M."/>
            <person name="Goldberg J."/>
            <person name="Griggs A."/>
            <person name="Gujja S."/>
            <person name="Heilman E.R."/>
            <person name="Heiman D."/>
            <person name="Howarth C."/>
            <person name="Larson L."/>
            <person name="Lui A."/>
            <person name="MacDonald P.J."/>
            <person name="Mehta T."/>
            <person name="Montmayeur A."/>
            <person name="Murphy C."/>
            <person name="Neiman D."/>
            <person name="Pearson M."/>
            <person name="Priest M."/>
            <person name="Roberts A."/>
            <person name="Saif S."/>
            <person name="Shea T."/>
            <person name="Shenoy N."/>
            <person name="Sisk P."/>
            <person name="Stolte C."/>
            <person name="Sykes S."/>
            <person name="White J."/>
            <person name="Yandava C."/>
            <person name="Wortman J."/>
            <person name="Nusbaum C."/>
            <person name="Birren B."/>
        </authorList>
    </citation>
    <scope>NUCLEOTIDE SEQUENCE [LARGE SCALE GENOMIC DNA]</scope>
    <source>
        <strain evidence="5 6">WAL-19142</strain>
    </source>
</reference>
<dbReference type="PANTHER" id="PTHR33705">
    <property type="entry name" value="PHOSPHOCARRIER PROTEIN HPR"/>
    <property type="match status" value="1"/>
</dbReference>
<sequence>MKQFSYTIKAAHGIHAIPAALLAQEANKYNSFISIIKSSTETDMARPVKVMAMSIKQGDTVTINIEGEDEDLAAMELEAFFRRFL</sequence>
<dbReference type="InterPro" id="IPR035895">
    <property type="entry name" value="HPr-like_sf"/>
</dbReference>
<dbReference type="Gene3D" id="3.30.1340.10">
    <property type="entry name" value="HPr-like"/>
    <property type="match status" value="1"/>
</dbReference>
<dbReference type="EMBL" id="ADLK01000025">
    <property type="protein sequence ID" value="KMW17896.1"/>
    <property type="molecule type" value="Genomic_DNA"/>
</dbReference>
<dbReference type="OrthoDB" id="9809047at2"/>
<evidence type="ECO:0000259" key="4">
    <source>
        <dbReference type="PROSITE" id="PS51350"/>
    </source>
</evidence>
<dbReference type="Proteomes" id="UP000037392">
    <property type="component" value="Unassembled WGS sequence"/>
</dbReference>
<keyword evidence="2" id="KW-0963">Cytoplasm</keyword>
<dbReference type="InterPro" id="IPR050399">
    <property type="entry name" value="HPr"/>
</dbReference>
<dbReference type="PRINTS" id="PR00107">
    <property type="entry name" value="PHOSPHOCPHPR"/>
</dbReference>
<dbReference type="PROSITE" id="PS51350">
    <property type="entry name" value="PTS_HPR_DOM"/>
    <property type="match status" value="1"/>
</dbReference>
<dbReference type="CDD" id="cd00367">
    <property type="entry name" value="PTS-HPr_like"/>
    <property type="match status" value="1"/>
</dbReference>
<dbReference type="PATRIC" id="fig|742734.4.peg.3619"/>
<name>A0A0J9C0J1_9FIRM</name>
<evidence type="ECO:0000313" key="6">
    <source>
        <dbReference type="Proteomes" id="UP000037392"/>
    </source>
</evidence>
<proteinExistence type="predicted"/>
<dbReference type="PANTHER" id="PTHR33705:SF2">
    <property type="entry name" value="PHOSPHOCARRIER PROTEIN NPR"/>
    <property type="match status" value="1"/>
</dbReference>
<keyword evidence="3" id="KW-0598">Phosphotransferase system</keyword>
<dbReference type="NCBIfam" id="TIGR01003">
    <property type="entry name" value="PTS_HPr_family"/>
    <property type="match status" value="1"/>
</dbReference>
<feature type="domain" description="HPr" evidence="4">
    <location>
        <begin position="1"/>
        <end position="85"/>
    </location>
</feature>
<dbReference type="Pfam" id="PF00381">
    <property type="entry name" value="PTS-HPr"/>
    <property type="match status" value="1"/>
</dbReference>
<evidence type="ECO:0000256" key="1">
    <source>
        <dbReference type="ARBA" id="ARBA00004496"/>
    </source>
</evidence>
<gene>
    <name evidence="5" type="ORF">HMPREF9470_03377</name>
</gene>
<dbReference type="GeneID" id="93165608"/>
<organism evidence="5 6">
    <name type="scientific">[Clostridium] citroniae WAL-19142</name>
    <dbReference type="NCBI Taxonomy" id="742734"/>
    <lineage>
        <taxon>Bacteria</taxon>
        <taxon>Bacillati</taxon>
        <taxon>Bacillota</taxon>
        <taxon>Clostridia</taxon>
        <taxon>Lachnospirales</taxon>
        <taxon>Lachnospiraceae</taxon>
        <taxon>Enterocloster</taxon>
    </lineage>
</organism>
<accession>A0A0J9C0J1</accession>
<evidence type="ECO:0000313" key="5">
    <source>
        <dbReference type="EMBL" id="KMW17896.1"/>
    </source>
</evidence>
<dbReference type="AlphaFoldDB" id="A0A0J9C0J1"/>
<dbReference type="InterPro" id="IPR000032">
    <property type="entry name" value="HPr-like"/>
</dbReference>
<dbReference type="RefSeq" id="WP_048930268.1">
    <property type="nucleotide sequence ID" value="NZ_KQ235879.1"/>
</dbReference>
<protein>
    <recommendedName>
        <fullName evidence="4">HPr domain-containing protein</fullName>
    </recommendedName>
</protein>
<dbReference type="GO" id="GO:0005737">
    <property type="term" value="C:cytoplasm"/>
    <property type="evidence" value="ECO:0007669"/>
    <property type="project" value="UniProtKB-SubCell"/>
</dbReference>